<accession>A0A0R3W3F2</accession>
<dbReference type="Pfam" id="PF23025">
    <property type="entry name" value="YbjQ_2"/>
    <property type="match status" value="3"/>
</dbReference>
<dbReference type="GO" id="GO:0005544">
    <property type="term" value="F:calcium-dependent phospholipid binding"/>
    <property type="evidence" value="ECO:0007669"/>
    <property type="project" value="InterPro"/>
</dbReference>
<dbReference type="Gene3D" id="2.60.40.150">
    <property type="entry name" value="C2 domain"/>
    <property type="match status" value="1"/>
</dbReference>
<dbReference type="Pfam" id="PF00168">
    <property type="entry name" value="C2"/>
    <property type="match status" value="1"/>
</dbReference>
<evidence type="ECO:0000313" key="2">
    <source>
        <dbReference type="EMBL" id="VDK33436.1"/>
    </source>
</evidence>
<protein>
    <submittedName>
        <fullName evidence="4">C2 domain-containing protein</fullName>
    </submittedName>
</protein>
<dbReference type="GO" id="GO:0031340">
    <property type="term" value="P:positive regulation of vesicle fusion"/>
    <property type="evidence" value="ECO:0007669"/>
    <property type="project" value="TreeGrafter"/>
</dbReference>
<dbReference type="Pfam" id="PF23128">
    <property type="entry name" value="YbjQ_4"/>
    <property type="match status" value="1"/>
</dbReference>
<keyword evidence="3" id="KW-1185">Reference proteome</keyword>
<dbReference type="PANTHER" id="PTHR37412">
    <property type="entry name" value="C2 DOMAIN-CONTAINING PROTEIN 5"/>
    <property type="match status" value="1"/>
</dbReference>
<dbReference type="InterPro" id="IPR057815">
    <property type="entry name" value="C2CD5_C"/>
</dbReference>
<name>A0A0R3W3F2_TAEAS</name>
<dbReference type="GO" id="GO:0005886">
    <property type="term" value="C:plasma membrane"/>
    <property type="evidence" value="ECO:0007669"/>
    <property type="project" value="TreeGrafter"/>
</dbReference>
<dbReference type="OrthoDB" id="419768at2759"/>
<dbReference type="InterPro" id="IPR000008">
    <property type="entry name" value="C2_dom"/>
</dbReference>
<dbReference type="GO" id="GO:0090314">
    <property type="term" value="P:positive regulation of protein targeting to membrane"/>
    <property type="evidence" value="ECO:0007669"/>
    <property type="project" value="TreeGrafter"/>
</dbReference>
<organism evidence="4">
    <name type="scientific">Taenia asiatica</name>
    <name type="common">Asian tapeworm</name>
    <dbReference type="NCBI Taxonomy" id="60517"/>
    <lineage>
        <taxon>Eukaryota</taxon>
        <taxon>Metazoa</taxon>
        <taxon>Spiralia</taxon>
        <taxon>Lophotrochozoa</taxon>
        <taxon>Platyhelminthes</taxon>
        <taxon>Cestoda</taxon>
        <taxon>Eucestoda</taxon>
        <taxon>Cyclophyllidea</taxon>
        <taxon>Taeniidae</taxon>
        <taxon>Taenia</taxon>
    </lineage>
</organism>
<dbReference type="STRING" id="60517.A0A0R3W3F2"/>
<dbReference type="PROSITE" id="PS50004">
    <property type="entry name" value="C2"/>
    <property type="match status" value="1"/>
</dbReference>
<dbReference type="SMART" id="SM00239">
    <property type="entry name" value="C2"/>
    <property type="match status" value="1"/>
</dbReference>
<dbReference type="WBParaSite" id="TASK_0000444501-mRNA-1">
    <property type="protein sequence ID" value="TASK_0000444501-mRNA-1"/>
    <property type="gene ID" value="TASK_0000444501"/>
</dbReference>
<dbReference type="GO" id="GO:0005509">
    <property type="term" value="F:calcium ion binding"/>
    <property type="evidence" value="ECO:0007669"/>
    <property type="project" value="TreeGrafter"/>
</dbReference>
<dbReference type="InterPro" id="IPR056431">
    <property type="entry name" value="C2CD5_YbjQ-rel_dom"/>
</dbReference>
<proteinExistence type="predicted"/>
<dbReference type="EMBL" id="UYRS01018349">
    <property type="protein sequence ID" value="VDK33436.1"/>
    <property type="molecule type" value="Genomic_DNA"/>
</dbReference>
<dbReference type="AlphaFoldDB" id="A0A0R3W3F2"/>
<dbReference type="GO" id="GO:0072659">
    <property type="term" value="P:protein localization to plasma membrane"/>
    <property type="evidence" value="ECO:0007669"/>
    <property type="project" value="TreeGrafter"/>
</dbReference>
<dbReference type="GO" id="GO:0065002">
    <property type="term" value="P:intracellular protein transmembrane transport"/>
    <property type="evidence" value="ECO:0007669"/>
    <property type="project" value="TreeGrafter"/>
</dbReference>
<reference evidence="4" key="1">
    <citation type="submission" date="2017-02" db="UniProtKB">
        <authorList>
            <consortium name="WormBaseParasite"/>
        </authorList>
    </citation>
    <scope>IDENTIFICATION</scope>
</reference>
<evidence type="ECO:0000259" key="1">
    <source>
        <dbReference type="PROSITE" id="PS50004"/>
    </source>
</evidence>
<dbReference type="InterPro" id="IPR035892">
    <property type="entry name" value="C2_domain_sf"/>
</dbReference>
<evidence type="ECO:0000313" key="4">
    <source>
        <dbReference type="WBParaSite" id="TASK_0000444501-mRNA-1"/>
    </source>
</evidence>
<dbReference type="Proteomes" id="UP000282613">
    <property type="component" value="Unassembled WGS sequence"/>
</dbReference>
<dbReference type="InterPro" id="IPR038983">
    <property type="entry name" value="C2CD5"/>
</dbReference>
<dbReference type="InterPro" id="IPR037785">
    <property type="entry name" value="C2_C2CD5"/>
</dbReference>
<dbReference type="PANTHER" id="PTHR37412:SF2">
    <property type="entry name" value="C2 DOMAIN-CONTAINING PROTEIN 5"/>
    <property type="match status" value="1"/>
</dbReference>
<dbReference type="Pfam" id="PF23028">
    <property type="entry name" value="YbjQ_3"/>
    <property type="match status" value="1"/>
</dbReference>
<evidence type="ECO:0000313" key="3">
    <source>
        <dbReference type="Proteomes" id="UP000282613"/>
    </source>
</evidence>
<dbReference type="CDD" id="cd08688">
    <property type="entry name" value="C2_KIAA0528-like"/>
    <property type="match status" value="1"/>
</dbReference>
<dbReference type="SUPFAM" id="SSF49562">
    <property type="entry name" value="C2 domain (Calcium/lipid-binding domain, CaLB)"/>
    <property type="match status" value="1"/>
</dbReference>
<dbReference type="GO" id="GO:0010828">
    <property type="term" value="P:positive regulation of D-glucose transmembrane transport"/>
    <property type="evidence" value="ECO:0007669"/>
    <property type="project" value="TreeGrafter"/>
</dbReference>
<dbReference type="InterPro" id="IPR056430">
    <property type="entry name" value="C2CD5_YbjQ-like_dom"/>
</dbReference>
<sequence>MPATVKVKILAARNLPVMDRTSFLTDAFVEVRLGNTMFKTEVIRRTLNPEWNSDWFCFELNEEALLEEALQVRVLDHDTYSAHDAIGRVYFDLAPLLQTEQKRTLHGWFPLYDTMHGYRVISLIGFVRELVMNDDPEHQWIEKIRTSRASNEARQCLFSQLAGELQSKLSRKVLSLGGNAVLGYQLHFDLEGDTGIVARAIGTAARLQRSPANGQPRVPLLGKNSEKIDSEMELKVPAQGESAARTHADVLTGGYALSSPKPLNDAEFPFLTISHPPRELIRHFGSTVVAKSVKLLDKSVTETANSRAAWWLELRMEALTRMYNVGCDALIGYQEDCAIYEDICVLSVSATAVTLNQLWVHFFDIHGPSSRRPSKSSSLRQGCGVADVVKNKREHGTDLPSGVSVPLNPKGSKEDSHLTCSNYDCSVCHIPTLNQTLPPNKSMRCRVCRVAFVPEFLLSTTDFPPGLSVVGRPSFIQVGYLLPYVEYELHYRLLQKLRLRGMNAIFKLSLQLAIGEDLIVVLAVCHSFVPLLNFPPTGTGVYIPALPSVRLPKVCPMSGDPDGSLQVERAKSHCSFVDSLEGGSKEAKEEEEEGVAVTSATKGCAILTPKDPATNEKDSEYASTYFVDAREPEPEELNFLLSDPLPPPGLLFTTTDCLPNSESFAWLAKIKREQGDCTSNSVSWRRLHSFVKVHTIQTLRADDALSSMLLRYPASGPLAGDISLPILHSSASFDSTLNAPVINKCMAKCLRDCNQLTWFHFRCVMPCAITSLRYRLTVVDDDVVQIICSGVALSPSNDEPISLKNIPSIVSTKSETQKLSVSNARRSLFNRPRGLRSAPVMEPKTVGQTNEFESNLSEQSTVKNSNKKAKWWKPFTKDTSTNRLEASNSTEFCDGPNDRPNVHGGSDTLEGKCVLTPSPNLLNSEVTHYLGNYSFFFVRETNDLREMGGLRCFIHAAVMEAQAVAAAHTIGLGGNALLSCQINDLLITRPTSRNQAQCLINLRGDMARTSAN</sequence>
<gene>
    <name evidence="2" type="ORF">TASK_LOCUS4446</name>
</gene>
<feature type="domain" description="C2" evidence="1">
    <location>
        <begin position="1"/>
        <end position="109"/>
    </location>
</feature>
<reference evidence="2 3" key="2">
    <citation type="submission" date="2018-11" db="EMBL/GenBank/DDBJ databases">
        <authorList>
            <consortium name="Pathogen Informatics"/>
        </authorList>
    </citation>
    <scope>NUCLEOTIDE SEQUENCE [LARGE SCALE GENOMIC DNA]</scope>
</reference>